<organism evidence="1 2">
    <name type="scientific">Actinobacillus pleuropneumoniae</name>
    <name type="common">Haemophilus pleuropneumoniae</name>
    <dbReference type="NCBI Taxonomy" id="715"/>
    <lineage>
        <taxon>Bacteria</taxon>
        <taxon>Pseudomonadati</taxon>
        <taxon>Pseudomonadota</taxon>
        <taxon>Gammaproteobacteria</taxon>
        <taxon>Pasteurellales</taxon>
        <taxon>Pasteurellaceae</taxon>
        <taxon>Actinobacillus</taxon>
    </lineage>
</organism>
<comment type="caution">
    <text evidence="1">The sequence shown here is derived from an EMBL/GenBank/DDBJ whole genome shotgun (WGS) entry which is preliminary data.</text>
</comment>
<dbReference type="Proteomes" id="UP001077788">
    <property type="component" value="Unassembled WGS sequence"/>
</dbReference>
<evidence type="ECO:0000313" key="2">
    <source>
        <dbReference type="Proteomes" id="UP001077788"/>
    </source>
</evidence>
<gene>
    <name evidence="1" type="ORF">OYG11_11770</name>
</gene>
<dbReference type="RefSeq" id="WP_267992039.1">
    <property type="nucleotide sequence ID" value="NZ_JAPQFC010000508.1"/>
</dbReference>
<feature type="non-terminal residue" evidence="1">
    <location>
        <position position="1"/>
    </location>
</feature>
<dbReference type="AlphaFoldDB" id="A0A9Q4H7V3"/>
<reference evidence="1" key="1">
    <citation type="journal article" date="2021" name="Vet Sci">
        <title>O-Serogroups and Pathovirotypes of Escherichia coli Isolated from Post-Weaning Piglets Showing Diarrhoea and/or Oedema in South Korea.</title>
        <authorList>
            <person name="Byun J.W."/>
            <person name="Moon B.Y."/>
            <person name="Do K.H."/>
            <person name="Lee K."/>
            <person name="Lee H.Y."/>
            <person name="Kim W.I."/>
            <person name="So B."/>
            <person name="Lee W.K."/>
        </authorList>
    </citation>
    <scope>NUCLEOTIDE SEQUENCE</scope>
    <source>
        <strain evidence="1">84/14</strain>
    </source>
</reference>
<protein>
    <submittedName>
        <fullName evidence="1">Uncharacterized protein</fullName>
    </submittedName>
</protein>
<proteinExistence type="predicted"/>
<name>A0A9Q4H7V3_ACTPL</name>
<evidence type="ECO:0000313" key="1">
    <source>
        <dbReference type="EMBL" id="MCY6524879.1"/>
    </source>
</evidence>
<reference evidence="1" key="2">
    <citation type="submission" date="2022-12" db="EMBL/GenBank/DDBJ databases">
        <authorList>
            <person name="Kardos G."/>
            <person name="Sarkozi R."/>
            <person name="Laczko L."/>
            <person name="Marton S."/>
            <person name="Makrai L."/>
            <person name="Banyai K."/>
            <person name="Fodor L."/>
        </authorList>
    </citation>
    <scope>NUCLEOTIDE SEQUENCE</scope>
    <source>
        <strain evidence="1">84/14</strain>
    </source>
</reference>
<sequence>FVFSEVAQQCSLVAKDPTSGGLNCFLMLYISDSHKFDWFDNYPIFCEFIVFAIYRFPVLK</sequence>
<accession>A0A9Q4H7V3</accession>
<dbReference type="EMBL" id="JAPQFC010000508">
    <property type="protein sequence ID" value="MCY6524879.1"/>
    <property type="molecule type" value="Genomic_DNA"/>
</dbReference>